<dbReference type="InterPro" id="IPR011050">
    <property type="entry name" value="Pectin_lyase_fold/virulence"/>
</dbReference>
<dbReference type="SUPFAM" id="SSF51126">
    <property type="entry name" value="Pectin lyase-like"/>
    <property type="match status" value="1"/>
</dbReference>
<dbReference type="InterPro" id="IPR000743">
    <property type="entry name" value="Glyco_hydro_28"/>
</dbReference>
<dbReference type="Pfam" id="PF00295">
    <property type="entry name" value="Glyco_hydro_28"/>
    <property type="match status" value="1"/>
</dbReference>
<evidence type="ECO:0000256" key="2">
    <source>
        <dbReference type="ARBA" id="ARBA00022801"/>
    </source>
</evidence>
<feature type="chain" id="PRO_5040966961" evidence="5">
    <location>
        <begin position="24"/>
        <end position="480"/>
    </location>
</feature>
<dbReference type="EMBL" id="JAOTIF010000023">
    <property type="protein sequence ID" value="MCU7551722.1"/>
    <property type="molecule type" value="Genomic_DNA"/>
</dbReference>
<protein>
    <submittedName>
        <fullName evidence="7">Glycoside hydrolase family 28 protein</fullName>
    </submittedName>
</protein>
<evidence type="ECO:0000256" key="1">
    <source>
        <dbReference type="ARBA" id="ARBA00008834"/>
    </source>
</evidence>
<reference evidence="7" key="1">
    <citation type="submission" date="2022-09" db="EMBL/GenBank/DDBJ databases">
        <authorList>
            <person name="Yuan C."/>
            <person name="Ke Z."/>
        </authorList>
    </citation>
    <scope>NUCLEOTIDE SEQUENCE</scope>
    <source>
        <strain evidence="7">LB-8</strain>
    </source>
</reference>
<dbReference type="Proteomes" id="UP001155483">
    <property type="component" value="Unassembled WGS sequence"/>
</dbReference>
<keyword evidence="5" id="KW-0732">Signal</keyword>
<evidence type="ECO:0000256" key="4">
    <source>
        <dbReference type="RuleBase" id="RU361169"/>
    </source>
</evidence>
<dbReference type="Pfam" id="PF12708">
    <property type="entry name" value="Pect-lyase_RHGA_epim"/>
    <property type="match status" value="1"/>
</dbReference>
<dbReference type="GO" id="GO:0004650">
    <property type="term" value="F:polygalacturonase activity"/>
    <property type="evidence" value="ECO:0007669"/>
    <property type="project" value="InterPro"/>
</dbReference>
<reference evidence="7" key="2">
    <citation type="submission" date="2023-04" db="EMBL/GenBank/DDBJ databases">
        <title>Paracnuella aquatica gen. nov., sp. nov., a member of the family Chitinophagaceae isolated from a hot spring.</title>
        <authorList>
            <person name="Wang C."/>
        </authorList>
    </citation>
    <scope>NUCLEOTIDE SEQUENCE</scope>
    <source>
        <strain evidence="7">LB-8</strain>
    </source>
</reference>
<feature type="domain" description="Rhamnogalacturonase A/B/Epimerase-like pectate lyase" evidence="6">
    <location>
        <begin position="61"/>
        <end position="112"/>
    </location>
</feature>
<dbReference type="InterPro" id="IPR006626">
    <property type="entry name" value="PbH1"/>
</dbReference>
<evidence type="ECO:0000256" key="3">
    <source>
        <dbReference type="ARBA" id="ARBA00023295"/>
    </source>
</evidence>
<evidence type="ECO:0000259" key="6">
    <source>
        <dbReference type="Pfam" id="PF12708"/>
    </source>
</evidence>
<accession>A0A9X3BIP1</accession>
<organism evidence="7 8">
    <name type="scientific">Paraflavisolibacter caeni</name>
    <dbReference type="NCBI Taxonomy" id="2982496"/>
    <lineage>
        <taxon>Bacteria</taxon>
        <taxon>Pseudomonadati</taxon>
        <taxon>Bacteroidota</taxon>
        <taxon>Chitinophagia</taxon>
        <taxon>Chitinophagales</taxon>
        <taxon>Chitinophagaceae</taxon>
        <taxon>Paraflavisolibacter</taxon>
    </lineage>
</organism>
<feature type="signal peptide" evidence="5">
    <location>
        <begin position="1"/>
        <end position="23"/>
    </location>
</feature>
<dbReference type="InterPro" id="IPR051801">
    <property type="entry name" value="GH28_Enzymes"/>
</dbReference>
<dbReference type="PANTHER" id="PTHR31339:SF9">
    <property type="entry name" value="PLASMIN AND FIBRONECTIN-BINDING PROTEIN A"/>
    <property type="match status" value="1"/>
</dbReference>
<dbReference type="AlphaFoldDB" id="A0A9X3BIP1"/>
<dbReference type="PANTHER" id="PTHR31339">
    <property type="entry name" value="PECTIN LYASE-RELATED"/>
    <property type="match status" value="1"/>
</dbReference>
<keyword evidence="3 4" id="KW-0326">Glycosidase</keyword>
<comment type="similarity">
    <text evidence="1 4">Belongs to the glycosyl hydrolase 28 family.</text>
</comment>
<evidence type="ECO:0000256" key="5">
    <source>
        <dbReference type="SAM" id="SignalP"/>
    </source>
</evidence>
<keyword evidence="8" id="KW-1185">Reference proteome</keyword>
<dbReference type="RefSeq" id="WP_279299160.1">
    <property type="nucleotide sequence ID" value="NZ_JAOTIF010000023.1"/>
</dbReference>
<comment type="caution">
    <text evidence="7">The sequence shown here is derived from an EMBL/GenBank/DDBJ whole genome shotgun (WGS) entry which is preliminary data.</text>
</comment>
<proteinExistence type="inferred from homology"/>
<dbReference type="GO" id="GO:0005975">
    <property type="term" value="P:carbohydrate metabolic process"/>
    <property type="evidence" value="ECO:0007669"/>
    <property type="project" value="InterPro"/>
</dbReference>
<dbReference type="SMART" id="SM00710">
    <property type="entry name" value="PbH1"/>
    <property type="match status" value="4"/>
</dbReference>
<gene>
    <name evidence="7" type="ORF">OCK74_21555</name>
</gene>
<name>A0A9X3BIP1_9BACT</name>
<evidence type="ECO:0000313" key="7">
    <source>
        <dbReference type="EMBL" id="MCU7551722.1"/>
    </source>
</evidence>
<keyword evidence="2 4" id="KW-0378">Hydrolase</keyword>
<evidence type="ECO:0000313" key="8">
    <source>
        <dbReference type="Proteomes" id="UP001155483"/>
    </source>
</evidence>
<dbReference type="Gene3D" id="2.160.20.10">
    <property type="entry name" value="Single-stranded right-handed beta-helix, Pectin lyase-like"/>
    <property type="match status" value="1"/>
</dbReference>
<sequence>MKSYLISCSTFLMLLVALLTTPACTPKVSKSLTSDDVWNEVPRILQQIKAPDFRDKDYVITAYGAVGDGSANCSDAFKKAIAACNKEGGGRVVVPQGTFLTGPIHLKSNVNLHVVKGGKILFSTKPEDYLPLVYTRWEGIELMNYSPFIYAFEQKNIAITGEGIIDGQSNETNWWPWKGNLQDGWKPGTPNQNDKDKRPALFEMAEKGVPVAERKFGPGFYLRPQFVQPYRCENVLIEGVTFINSPMWILNPVLCNNVTIQKVKVESHGPNNDGCDPESCKNVLIRDCYFNTGDDCIAIKSGRNADGRKINIPSENIIIQACKMANGHGGIVIGSEISGGVRNVFAENCNMSSPELDRALRIKTSSARGGVTENIYMRNIEVGQVKEEVVIATMLYEDAGNYMPTIRNIEVKNMRVRQGGKYGVRLEAYKESPIQNIRLINVTIDTVKTPYKFTNARDVRFENVSINGQKVEVKQVNGEW</sequence>
<dbReference type="InterPro" id="IPR012334">
    <property type="entry name" value="Pectin_lyas_fold"/>
</dbReference>
<dbReference type="InterPro" id="IPR024535">
    <property type="entry name" value="RHGA/B-epi-like_pectate_lyase"/>
</dbReference>